<dbReference type="Gene3D" id="3.40.50.12780">
    <property type="entry name" value="N-terminal domain of ligase-like"/>
    <property type="match status" value="1"/>
</dbReference>
<reference evidence="3 4" key="1">
    <citation type="submission" date="2020-07" db="EMBL/GenBank/DDBJ databases">
        <authorList>
            <person name="Feng X."/>
        </authorList>
    </citation>
    <scope>NUCLEOTIDE SEQUENCE [LARGE SCALE GENOMIC DNA]</scope>
    <source>
        <strain evidence="3 4">JCM14086</strain>
    </source>
</reference>
<dbReference type="PROSITE" id="PS00455">
    <property type="entry name" value="AMP_BINDING"/>
    <property type="match status" value="1"/>
</dbReference>
<dbReference type="InterPro" id="IPR000873">
    <property type="entry name" value="AMP-dep_synth/lig_dom"/>
</dbReference>
<accession>A0A7X1E3F1</accession>
<dbReference type="EMBL" id="JACHVA010000040">
    <property type="protein sequence ID" value="MBC2600918.1"/>
    <property type="molecule type" value="Genomic_DNA"/>
</dbReference>
<dbReference type="SUPFAM" id="SSF56801">
    <property type="entry name" value="Acetyl-CoA synthetase-like"/>
    <property type="match status" value="1"/>
</dbReference>
<comment type="caution">
    <text evidence="3">The sequence shown here is derived from an EMBL/GenBank/DDBJ whole genome shotgun (WGS) entry which is preliminary data.</text>
</comment>
<dbReference type="Pfam" id="PF00501">
    <property type="entry name" value="AMP-binding"/>
    <property type="match status" value="1"/>
</dbReference>
<dbReference type="InterPro" id="IPR050237">
    <property type="entry name" value="ATP-dep_AMP-bd_enzyme"/>
</dbReference>
<sequence>MLLKENLQKNRIFADDYSEERFRASLTREVALCRQFEGGIREVILTDSGPDSVAAVLSCLLTEVPVLLASSSWGKWTWDAYAQVKDSRVGKGSVLIRTGGSSGKPKFAIHSWETLQASAENLWNHLGRRPMSAILDLPLNHVSGWMPVMRALVSGGSVLVPGAGEFEQLPGMRLFSVVPTTLYRALANPKKKRILQQADRVFAGGAAFSPELLEEGRRANLALSLVYGMTETAAMVAVQDPDDFAAGREPRVSSIGSNQIESGDQNEIRIRSNQLFAGYLGQARREGAFWPTGDLGALDEEGRLDLWGRKGRFVSSGGETVSLEKIEEAAKRLPGVADAYAAANQDPEWGERVHLFLVSEESAQFDWRKELKSILDPHEIPASVKDLKEIPRNGAGKVDPDRLFG</sequence>
<dbReference type="InterPro" id="IPR020845">
    <property type="entry name" value="AMP-binding_CS"/>
</dbReference>
<evidence type="ECO:0000313" key="4">
    <source>
        <dbReference type="Proteomes" id="UP000525652"/>
    </source>
</evidence>
<dbReference type="Gene3D" id="3.30.300.30">
    <property type="match status" value="1"/>
</dbReference>
<dbReference type="PANTHER" id="PTHR43767:SF1">
    <property type="entry name" value="NONRIBOSOMAL PEPTIDE SYNTHASE PES1 (EUROFUNG)-RELATED"/>
    <property type="match status" value="1"/>
</dbReference>
<dbReference type="InterPro" id="IPR042099">
    <property type="entry name" value="ANL_N_sf"/>
</dbReference>
<keyword evidence="4" id="KW-1185">Reference proteome</keyword>
<proteinExistence type="predicted"/>
<dbReference type="AlphaFoldDB" id="A0A7X1E3F1"/>
<dbReference type="GO" id="GO:0016878">
    <property type="term" value="F:acid-thiol ligase activity"/>
    <property type="evidence" value="ECO:0007669"/>
    <property type="project" value="UniProtKB-ARBA"/>
</dbReference>
<protein>
    <submittedName>
        <fullName evidence="3">AMP-binding protein</fullName>
    </submittedName>
</protein>
<gene>
    <name evidence="3" type="ORF">H5P30_03905</name>
</gene>
<dbReference type="InterPro" id="IPR045851">
    <property type="entry name" value="AMP-bd_C_sf"/>
</dbReference>
<dbReference type="PANTHER" id="PTHR43767">
    <property type="entry name" value="LONG-CHAIN-FATTY-ACID--COA LIGASE"/>
    <property type="match status" value="1"/>
</dbReference>
<dbReference type="Pfam" id="PF13193">
    <property type="entry name" value="AMP-binding_C"/>
    <property type="match status" value="1"/>
</dbReference>
<evidence type="ECO:0000259" key="1">
    <source>
        <dbReference type="Pfam" id="PF00501"/>
    </source>
</evidence>
<dbReference type="RefSeq" id="WP_185691653.1">
    <property type="nucleotide sequence ID" value="NZ_JACHVA010000040.1"/>
</dbReference>
<feature type="domain" description="AMP-binding enzyme C-terminal" evidence="2">
    <location>
        <begin position="325"/>
        <end position="397"/>
    </location>
</feature>
<dbReference type="InterPro" id="IPR025110">
    <property type="entry name" value="AMP-bd_C"/>
</dbReference>
<dbReference type="Proteomes" id="UP000525652">
    <property type="component" value="Unassembled WGS sequence"/>
</dbReference>
<evidence type="ECO:0000259" key="2">
    <source>
        <dbReference type="Pfam" id="PF13193"/>
    </source>
</evidence>
<feature type="domain" description="AMP-dependent synthetase/ligase" evidence="1">
    <location>
        <begin position="94"/>
        <end position="280"/>
    </location>
</feature>
<evidence type="ECO:0000313" key="3">
    <source>
        <dbReference type="EMBL" id="MBC2600918.1"/>
    </source>
</evidence>
<organism evidence="3 4">
    <name type="scientific">Puniceicoccus vermicola</name>
    <dbReference type="NCBI Taxonomy" id="388746"/>
    <lineage>
        <taxon>Bacteria</taxon>
        <taxon>Pseudomonadati</taxon>
        <taxon>Verrucomicrobiota</taxon>
        <taxon>Opitutia</taxon>
        <taxon>Puniceicoccales</taxon>
        <taxon>Puniceicoccaceae</taxon>
        <taxon>Puniceicoccus</taxon>
    </lineage>
</organism>
<name>A0A7X1E3F1_9BACT</name>